<dbReference type="Proteomes" id="UP001329915">
    <property type="component" value="Chromosome"/>
</dbReference>
<dbReference type="PANTHER" id="PTHR21581:SF6">
    <property type="entry name" value="TRAFFICKING PROTEIN PARTICLE COMPLEX SUBUNIT 12"/>
    <property type="match status" value="1"/>
</dbReference>
<keyword evidence="6" id="KW-0645">Protease</keyword>
<reference evidence="17 18" key="1">
    <citation type="submission" date="2023-04" db="EMBL/GenBank/DDBJ databases">
        <authorList>
            <person name="Hsu D."/>
        </authorList>
    </citation>
    <scope>NUCLEOTIDE SEQUENCE [LARGE SCALE GENOMIC DNA]</scope>
    <source>
        <strain evidence="17 18">MK1</strain>
    </source>
</reference>
<proteinExistence type="inferred from homology"/>
<dbReference type="InterPro" id="IPR015956">
    <property type="entry name" value="Peniciliin-bd_prot_C_sf"/>
</dbReference>
<keyword evidence="8" id="KW-0378">Hydrolase</keyword>
<feature type="active site" description="Acyl-ester intermediate" evidence="13">
    <location>
        <position position="60"/>
    </location>
</feature>
<keyword evidence="5 17" id="KW-0121">Carboxypeptidase</keyword>
<dbReference type="PROSITE" id="PS50042">
    <property type="entry name" value="CNMP_BINDING_3"/>
    <property type="match status" value="1"/>
</dbReference>
<sequence>MKLNCHRVLSLVIFILYILLLPVSAVAQPRINGQAAVLMDLDSGRVLYAMNVHQRLPQASTTKITTAILAIKGGDLDRKVHISVGAAATGESSMGLRNGEVLRLRDLLYGMLLLSGNDAAVATAEAVAGSEKEFVKMMNDYAAEVGAEDTHYTNPHGLHSPDHYSSAYDLALLAREGFKLPEFRRIIALPEAEVKRQSRTQLMKNINRLLTGDEEYYSFANGVKSGYTTPAGNCLVSSAAKNGWTLVAVVLNARDVYGESKKLLEWGFNTFNRTPVLQPGKFIRDIKVEGGRKDLVAVVTGGTLSVPLLDGEKKELEQRVVLPDTVTAPVEEGEWLGEIRLFMDDTRVATVDLVAGSTVKRRSLLTSIWQSLIAILTFH</sequence>
<feature type="active site" description="Proton acceptor" evidence="13">
    <location>
        <position position="63"/>
    </location>
</feature>
<evidence type="ECO:0000256" key="8">
    <source>
        <dbReference type="ARBA" id="ARBA00022801"/>
    </source>
</evidence>
<evidence type="ECO:0000256" key="7">
    <source>
        <dbReference type="ARBA" id="ARBA00022729"/>
    </source>
</evidence>
<dbReference type="Gene3D" id="2.60.410.10">
    <property type="entry name" value="D-Ala-D-Ala carboxypeptidase, C-terminal domain"/>
    <property type="match status" value="1"/>
</dbReference>
<accession>A0AAU0URX5</accession>
<evidence type="ECO:0000259" key="16">
    <source>
        <dbReference type="PROSITE" id="PS50042"/>
    </source>
</evidence>
<evidence type="ECO:0000313" key="17">
    <source>
        <dbReference type="EMBL" id="WRO22994.1"/>
    </source>
</evidence>
<dbReference type="GO" id="GO:0009252">
    <property type="term" value="P:peptidoglycan biosynthetic process"/>
    <property type="evidence" value="ECO:0007669"/>
    <property type="project" value="UniProtKB-KW"/>
</dbReference>
<dbReference type="PANTHER" id="PTHR21581">
    <property type="entry name" value="D-ALANYL-D-ALANINE CARBOXYPEPTIDASE"/>
    <property type="match status" value="1"/>
</dbReference>
<dbReference type="EMBL" id="CP121694">
    <property type="protein sequence ID" value="WRO22994.1"/>
    <property type="molecule type" value="Genomic_DNA"/>
</dbReference>
<evidence type="ECO:0000256" key="12">
    <source>
        <dbReference type="ARBA" id="ARBA00034000"/>
    </source>
</evidence>
<dbReference type="InterPro" id="IPR000595">
    <property type="entry name" value="cNMP-bd_dom"/>
</dbReference>
<evidence type="ECO:0000256" key="5">
    <source>
        <dbReference type="ARBA" id="ARBA00022645"/>
    </source>
</evidence>
<dbReference type="InterPro" id="IPR037167">
    <property type="entry name" value="Peptidase_S11_C_sf"/>
</dbReference>
<evidence type="ECO:0000256" key="6">
    <source>
        <dbReference type="ARBA" id="ARBA00022670"/>
    </source>
</evidence>
<dbReference type="AlphaFoldDB" id="A0AAU0URX5"/>
<keyword evidence="9" id="KW-0133">Cell shape</keyword>
<keyword evidence="10" id="KW-0573">Peptidoglycan synthesis</keyword>
<comment type="pathway">
    <text evidence="2">Cell wall biogenesis; peptidoglycan biosynthesis.</text>
</comment>
<evidence type="ECO:0000256" key="10">
    <source>
        <dbReference type="ARBA" id="ARBA00022984"/>
    </source>
</evidence>
<dbReference type="PRINTS" id="PR00725">
    <property type="entry name" value="DADACBPTASE1"/>
</dbReference>
<dbReference type="Gene3D" id="3.40.710.10">
    <property type="entry name" value="DD-peptidase/beta-lactamase superfamily"/>
    <property type="match status" value="1"/>
</dbReference>
<gene>
    <name evidence="17" type="ORF">MFMK1_002840</name>
</gene>
<evidence type="ECO:0000256" key="4">
    <source>
        <dbReference type="ARBA" id="ARBA00012448"/>
    </source>
</evidence>
<dbReference type="SMART" id="SM00936">
    <property type="entry name" value="PBP5_C"/>
    <property type="match status" value="1"/>
</dbReference>
<keyword evidence="7" id="KW-0732">Signal</keyword>
<dbReference type="EC" id="3.4.16.4" evidence="4"/>
<dbReference type="Pfam" id="PF00768">
    <property type="entry name" value="Peptidase_S11"/>
    <property type="match status" value="1"/>
</dbReference>
<dbReference type="InterPro" id="IPR012907">
    <property type="entry name" value="Peptidase_S11_C"/>
</dbReference>
<comment type="similarity">
    <text evidence="3 15">Belongs to the peptidase S11 family.</text>
</comment>
<evidence type="ECO:0000256" key="2">
    <source>
        <dbReference type="ARBA" id="ARBA00004752"/>
    </source>
</evidence>
<feature type="domain" description="Cyclic nucleotide-binding" evidence="16">
    <location>
        <begin position="289"/>
        <end position="351"/>
    </location>
</feature>
<dbReference type="InterPro" id="IPR001967">
    <property type="entry name" value="Peptidase_S11_N"/>
</dbReference>
<feature type="active site" evidence="13">
    <location>
        <position position="115"/>
    </location>
</feature>
<organism evidence="17 18">
    <name type="scientific">Metallumcola ferriviriculae</name>
    <dbReference type="NCBI Taxonomy" id="3039180"/>
    <lineage>
        <taxon>Bacteria</taxon>
        <taxon>Bacillati</taxon>
        <taxon>Bacillota</taxon>
        <taxon>Clostridia</taxon>
        <taxon>Neomoorellales</taxon>
        <taxon>Desulfitibacteraceae</taxon>
        <taxon>Metallumcola</taxon>
    </lineage>
</organism>
<dbReference type="SUPFAM" id="SSF69189">
    <property type="entry name" value="Penicillin-binding protein associated domain"/>
    <property type="match status" value="1"/>
</dbReference>
<dbReference type="GO" id="GO:0009002">
    <property type="term" value="F:serine-type D-Ala-D-Ala carboxypeptidase activity"/>
    <property type="evidence" value="ECO:0007669"/>
    <property type="project" value="UniProtKB-EC"/>
</dbReference>
<dbReference type="SUPFAM" id="SSF56601">
    <property type="entry name" value="beta-lactamase/transpeptidase-like"/>
    <property type="match status" value="1"/>
</dbReference>
<keyword evidence="11" id="KW-0961">Cell wall biogenesis/degradation</keyword>
<dbReference type="GO" id="GO:0008360">
    <property type="term" value="P:regulation of cell shape"/>
    <property type="evidence" value="ECO:0007669"/>
    <property type="project" value="UniProtKB-KW"/>
</dbReference>
<dbReference type="RefSeq" id="WP_366922385.1">
    <property type="nucleotide sequence ID" value="NZ_CP121694.1"/>
</dbReference>
<evidence type="ECO:0000256" key="3">
    <source>
        <dbReference type="ARBA" id="ARBA00007164"/>
    </source>
</evidence>
<evidence type="ECO:0000256" key="13">
    <source>
        <dbReference type="PIRSR" id="PIRSR618044-1"/>
    </source>
</evidence>
<dbReference type="GO" id="GO:0071555">
    <property type="term" value="P:cell wall organization"/>
    <property type="evidence" value="ECO:0007669"/>
    <property type="project" value="UniProtKB-KW"/>
</dbReference>
<evidence type="ECO:0000313" key="18">
    <source>
        <dbReference type="Proteomes" id="UP001329915"/>
    </source>
</evidence>
<dbReference type="InterPro" id="IPR018044">
    <property type="entry name" value="Peptidase_S11"/>
</dbReference>
<keyword evidence="18" id="KW-1185">Reference proteome</keyword>
<evidence type="ECO:0000256" key="15">
    <source>
        <dbReference type="RuleBase" id="RU004016"/>
    </source>
</evidence>
<dbReference type="GO" id="GO:0006508">
    <property type="term" value="P:proteolysis"/>
    <property type="evidence" value="ECO:0007669"/>
    <property type="project" value="UniProtKB-KW"/>
</dbReference>
<feature type="binding site" evidence="14">
    <location>
        <position position="224"/>
    </location>
    <ligand>
        <name>substrate</name>
    </ligand>
</feature>
<dbReference type="InterPro" id="IPR012338">
    <property type="entry name" value="Beta-lactam/transpept-like"/>
</dbReference>
<comment type="function">
    <text evidence="1">Removes C-terminal D-alanyl residues from sugar-peptide cell wall precursors.</text>
</comment>
<dbReference type="Pfam" id="PF07943">
    <property type="entry name" value="PBP5_C"/>
    <property type="match status" value="1"/>
</dbReference>
<evidence type="ECO:0000256" key="11">
    <source>
        <dbReference type="ARBA" id="ARBA00023316"/>
    </source>
</evidence>
<evidence type="ECO:0000256" key="1">
    <source>
        <dbReference type="ARBA" id="ARBA00003217"/>
    </source>
</evidence>
<protein>
    <recommendedName>
        <fullName evidence="4">serine-type D-Ala-D-Ala carboxypeptidase</fullName>
        <ecNumber evidence="4">3.4.16.4</ecNumber>
    </recommendedName>
</protein>
<evidence type="ECO:0000256" key="14">
    <source>
        <dbReference type="PIRSR" id="PIRSR618044-2"/>
    </source>
</evidence>
<comment type="catalytic activity">
    <reaction evidence="12">
        <text>Preferential cleavage: (Ac)2-L-Lys-D-Ala-|-D-Ala. Also transpeptidation of peptidyl-alanyl moieties that are N-acyl substituents of D-alanine.</text>
        <dbReference type="EC" id="3.4.16.4"/>
    </reaction>
</comment>
<name>A0AAU0URX5_9FIRM</name>
<evidence type="ECO:0000256" key="9">
    <source>
        <dbReference type="ARBA" id="ARBA00022960"/>
    </source>
</evidence>
<dbReference type="KEGG" id="dbc:MFMK1_002840"/>